<dbReference type="SMART" id="SM00855">
    <property type="entry name" value="PGAM"/>
    <property type="match status" value="1"/>
</dbReference>
<dbReference type="CDD" id="cd07067">
    <property type="entry name" value="HP_PGM_like"/>
    <property type="match status" value="1"/>
</dbReference>
<dbReference type="STRING" id="1218492.JG30_05030"/>
<feature type="binding site" evidence="2">
    <location>
        <position position="57"/>
    </location>
    <ligand>
        <name>substrate</name>
    </ligand>
</feature>
<dbReference type="GO" id="GO:0016791">
    <property type="term" value="F:phosphatase activity"/>
    <property type="evidence" value="ECO:0007669"/>
    <property type="project" value="TreeGrafter"/>
</dbReference>
<feature type="active site" description="Proton donor/acceptor" evidence="1">
    <location>
        <position position="82"/>
    </location>
</feature>
<evidence type="ECO:0000256" key="1">
    <source>
        <dbReference type="PIRSR" id="PIRSR613078-1"/>
    </source>
</evidence>
<organism evidence="3 4">
    <name type="scientific">Bombilactobacillus mellifer</name>
    <dbReference type="NCBI Taxonomy" id="1218492"/>
    <lineage>
        <taxon>Bacteria</taxon>
        <taxon>Bacillati</taxon>
        <taxon>Bacillota</taxon>
        <taxon>Bacilli</taxon>
        <taxon>Lactobacillales</taxon>
        <taxon>Lactobacillaceae</taxon>
        <taxon>Bombilactobacillus</taxon>
    </lineage>
</organism>
<dbReference type="GO" id="GO:0005737">
    <property type="term" value="C:cytoplasm"/>
    <property type="evidence" value="ECO:0007669"/>
    <property type="project" value="TreeGrafter"/>
</dbReference>
<dbReference type="PANTHER" id="PTHR48100:SF59">
    <property type="entry name" value="ADENOSYLCOBALAMIN_ALPHA-RIBAZOLE PHOSPHATASE"/>
    <property type="match status" value="1"/>
</dbReference>
<dbReference type="Gene3D" id="3.40.50.1240">
    <property type="entry name" value="Phosphoglycerate mutase-like"/>
    <property type="match status" value="1"/>
</dbReference>
<dbReference type="PROSITE" id="PS00175">
    <property type="entry name" value="PG_MUTASE"/>
    <property type="match status" value="1"/>
</dbReference>
<proteinExistence type="predicted"/>
<dbReference type="InterPro" id="IPR013078">
    <property type="entry name" value="His_Pase_superF_clade-1"/>
</dbReference>
<accession>A0A0F4LU58</accession>
<dbReference type="HOGENOM" id="CLU_033323_8_4_9"/>
<dbReference type="InterPro" id="IPR050275">
    <property type="entry name" value="PGM_Phosphatase"/>
</dbReference>
<dbReference type="AlphaFoldDB" id="A0A0F4LU58"/>
<dbReference type="OrthoDB" id="9783269at2"/>
<keyword evidence="4" id="KW-1185">Reference proteome</keyword>
<dbReference type="PANTHER" id="PTHR48100">
    <property type="entry name" value="BROAD-SPECIFICITY PHOSPHATASE YOR283W-RELATED"/>
    <property type="match status" value="1"/>
</dbReference>
<comment type="caution">
    <text evidence="3">The sequence shown here is derived from an EMBL/GenBank/DDBJ whole genome shotgun (WGS) entry which is preliminary data.</text>
</comment>
<dbReference type="Pfam" id="PF00300">
    <property type="entry name" value="His_Phos_1"/>
    <property type="match status" value="1"/>
</dbReference>
<evidence type="ECO:0000313" key="3">
    <source>
        <dbReference type="EMBL" id="KJY62302.1"/>
    </source>
</evidence>
<evidence type="ECO:0000256" key="2">
    <source>
        <dbReference type="PIRSR" id="PIRSR613078-2"/>
    </source>
</evidence>
<protein>
    <submittedName>
        <fullName evidence="3">Alpha-ribazole-5'-phosphate phosphatase CobC</fullName>
    </submittedName>
</protein>
<dbReference type="EMBL" id="JXJQ01000006">
    <property type="protein sequence ID" value="KJY62302.1"/>
    <property type="molecule type" value="Genomic_DNA"/>
</dbReference>
<dbReference type="InterPro" id="IPR029033">
    <property type="entry name" value="His_PPase_superfam"/>
</dbReference>
<dbReference type="PATRIC" id="fig|1218492.5.peg.628"/>
<evidence type="ECO:0000313" key="4">
    <source>
        <dbReference type="Proteomes" id="UP000033558"/>
    </source>
</evidence>
<gene>
    <name evidence="3" type="ORF">JG30_05030</name>
</gene>
<reference evidence="3 4" key="1">
    <citation type="submission" date="2015-01" db="EMBL/GenBank/DDBJ databases">
        <title>Comparative genomics of the lactic acid bacteria isolated from the honey bee gut.</title>
        <authorList>
            <person name="Ellegaard K.M."/>
            <person name="Tamarit D."/>
            <person name="Javelind E."/>
            <person name="Olofsson T."/>
            <person name="Andersson S.G."/>
            <person name="Vasquez A."/>
        </authorList>
    </citation>
    <scope>NUCLEOTIDE SEQUENCE [LARGE SCALE GENOMIC DNA]</scope>
    <source>
        <strain evidence="3 4">Bin4</strain>
    </source>
</reference>
<dbReference type="InterPro" id="IPR001345">
    <property type="entry name" value="PG/BPGM_mutase_AS"/>
</dbReference>
<feature type="binding site" evidence="2">
    <location>
        <begin position="7"/>
        <end position="14"/>
    </location>
    <ligand>
        <name>substrate</name>
    </ligand>
</feature>
<dbReference type="SUPFAM" id="SSF53254">
    <property type="entry name" value="Phosphoglycerate mutase-like"/>
    <property type="match status" value="1"/>
</dbReference>
<feature type="active site" description="Tele-phosphohistidine intermediate" evidence="1">
    <location>
        <position position="8"/>
    </location>
</feature>
<dbReference type="RefSeq" id="WP_046315929.1">
    <property type="nucleotide sequence ID" value="NZ_JBHSZT010000001.1"/>
</dbReference>
<dbReference type="Proteomes" id="UP000033558">
    <property type="component" value="Unassembled WGS sequence"/>
</dbReference>
<name>A0A0F4LU58_9LACO</name>
<sequence>MKLIVARHGETLMNQQRKFYGSLNVVLDKVGQQQAQLLAEKVLPLKPTLLVQTNLRRTQQTLVPLRQSLPQVPVLTLPDLAEKGFGRWEGLDANQIQAQDPDHWQRWLAAPLTYTPPSVEPFHDFETRVDRGLKWLKQHAVATEVIFLVAHLGTLRVIDQLLLQDQTYFYDRQFQSACYTLYEWDARQVPLVVRNQ</sequence>